<protein>
    <submittedName>
        <fullName evidence="1">Uncharacterized protein</fullName>
    </submittedName>
</protein>
<dbReference type="AlphaFoldDB" id="A0A1U9RRU4"/>
<sequence length="75" mass="9529">MGFLIKKKKNIFKKNIFLIIKIIKKNIFFYNFLIKKKYLIFYYKKKIKRYKNIKIMFLKKNFFINLKKIYIIICF</sequence>
<proteinExistence type="predicted"/>
<evidence type="ECO:0000313" key="2">
    <source>
        <dbReference type="Proteomes" id="UP000189666"/>
    </source>
</evidence>
<dbReference type="EMBL" id="CP019943">
    <property type="protein sequence ID" value="AQU89606.1"/>
    <property type="molecule type" value="Genomic_DNA"/>
</dbReference>
<dbReference type="Proteomes" id="UP000189666">
    <property type="component" value="Chromosome"/>
</dbReference>
<evidence type="ECO:0000313" key="1">
    <source>
        <dbReference type="EMBL" id="AQU89606.1"/>
    </source>
</evidence>
<name>A0A1U9RRU4_CARRU</name>
<accession>A0A1U9RRU4</accession>
<reference evidence="1 2" key="1">
    <citation type="submission" date="2017-02" db="EMBL/GenBank/DDBJ databases">
        <title>Complete Genome of Candidatus Carsonella ruddii strain BC, a Nutritional Endosymbiont of Bactericera cockerelli.</title>
        <authorList>
            <person name="Riley A.B."/>
            <person name="Kim D.H."/>
            <person name="Hansen A.K."/>
        </authorList>
    </citation>
    <scope>NUCLEOTIDE SEQUENCE [LARGE SCALE GENOMIC DNA]</scope>
    <source>
        <strain evidence="1 2">BC</strain>
    </source>
</reference>
<organism evidence="1 2">
    <name type="scientific">Carsonella ruddii</name>
    <dbReference type="NCBI Taxonomy" id="114186"/>
    <lineage>
        <taxon>Bacteria</taxon>
        <taxon>Pseudomonadati</taxon>
        <taxon>Pseudomonadota</taxon>
        <taxon>Gammaproteobacteria</taxon>
        <taxon>Oceanospirillales</taxon>
        <taxon>Halomonadaceae</taxon>
        <taxon>Zymobacter group</taxon>
        <taxon>Candidatus Carsonella</taxon>
    </lineage>
</organism>
<gene>
    <name evidence="1" type="ORF">BW244_0188</name>
</gene>
<dbReference type="RefSeq" id="WP_211118466.1">
    <property type="nucleotide sequence ID" value="NZ_CP019943.1"/>
</dbReference>